<dbReference type="Proteomes" id="UP000316304">
    <property type="component" value="Unassembled WGS sequence"/>
</dbReference>
<name>A0A5C6BD59_9BACT</name>
<evidence type="ECO:0000313" key="1">
    <source>
        <dbReference type="EMBL" id="TWU10043.1"/>
    </source>
</evidence>
<sequence length="105" mass="11754">MQRSGGGAVSREINVNSRRPLIPNVRRLFNLKCKGYTLDNNDENDLTDAIAILRQELTALGHVELRSQCVQVFGKSSHHGPPVEANMIEAIVRQVESEMARQDDQ</sequence>
<proteinExistence type="predicted"/>
<accession>A0A5C6BD59</accession>
<comment type="caution">
    <text evidence="1">The sequence shown here is derived from an EMBL/GenBank/DDBJ whole genome shotgun (WGS) entry which is preliminary data.</text>
</comment>
<evidence type="ECO:0000313" key="2">
    <source>
        <dbReference type="Proteomes" id="UP000316304"/>
    </source>
</evidence>
<dbReference type="EMBL" id="SJPT01000023">
    <property type="protein sequence ID" value="TWU10043.1"/>
    <property type="molecule type" value="Genomic_DNA"/>
</dbReference>
<dbReference type="AlphaFoldDB" id="A0A5C6BD59"/>
<protein>
    <submittedName>
        <fullName evidence="1">Uncharacterized protein</fullName>
    </submittedName>
</protein>
<keyword evidence="2" id="KW-1185">Reference proteome</keyword>
<reference evidence="1 2" key="1">
    <citation type="submission" date="2019-02" db="EMBL/GenBank/DDBJ databases">
        <title>Deep-cultivation of Planctomycetes and their phenomic and genomic characterization uncovers novel biology.</title>
        <authorList>
            <person name="Wiegand S."/>
            <person name="Jogler M."/>
            <person name="Boedeker C."/>
            <person name="Pinto D."/>
            <person name="Vollmers J."/>
            <person name="Rivas-Marin E."/>
            <person name="Kohn T."/>
            <person name="Peeters S.H."/>
            <person name="Heuer A."/>
            <person name="Rast P."/>
            <person name="Oberbeckmann S."/>
            <person name="Bunk B."/>
            <person name="Jeske O."/>
            <person name="Meyerdierks A."/>
            <person name="Storesund J.E."/>
            <person name="Kallscheuer N."/>
            <person name="Luecker S."/>
            <person name="Lage O.M."/>
            <person name="Pohl T."/>
            <person name="Merkel B.J."/>
            <person name="Hornburger P."/>
            <person name="Mueller R.-W."/>
            <person name="Bruemmer F."/>
            <person name="Labrenz M."/>
            <person name="Spormann A.M."/>
            <person name="Op Den Camp H."/>
            <person name="Overmann J."/>
            <person name="Amann R."/>
            <person name="Jetten M.S.M."/>
            <person name="Mascher T."/>
            <person name="Medema M.H."/>
            <person name="Devos D.P."/>
            <person name="Kaster A.-K."/>
            <person name="Ovreas L."/>
            <person name="Rohde M."/>
            <person name="Galperin M.Y."/>
            <person name="Jogler C."/>
        </authorList>
    </citation>
    <scope>NUCLEOTIDE SEQUENCE [LARGE SCALE GENOMIC DNA]</scope>
    <source>
        <strain evidence="1 2">Pla52o</strain>
    </source>
</reference>
<gene>
    <name evidence="1" type="ORF">Pla52o_58000</name>
</gene>
<organism evidence="1 2">
    <name type="scientific">Novipirellula galeiformis</name>
    <dbReference type="NCBI Taxonomy" id="2528004"/>
    <lineage>
        <taxon>Bacteria</taxon>
        <taxon>Pseudomonadati</taxon>
        <taxon>Planctomycetota</taxon>
        <taxon>Planctomycetia</taxon>
        <taxon>Pirellulales</taxon>
        <taxon>Pirellulaceae</taxon>
        <taxon>Novipirellula</taxon>
    </lineage>
</organism>